<proteinExistence type="predicted"/>
<organism evidence="2">
    <name type="scientific">Orpheovirus IHUMI-LCC2</name>
    <dbReference type="NCBI Taxonomy" id="2023057"/>
    <lineage>
        <taxon>Viruses</taxon>
        <taxon>Varidnaviria</taxon>
        <taxon>Bamfordvirae</taxon>
        <taxon>Nucleocytoviricota</taxon>
        <taxon>Megaviricetes</taxon>
        <taxon>Pimascovirales</taxon>
        <taxon>Ocovirineae</taxon>
        <taxon>Orpheoviridae</taxon>
        <taxon>Alphaorpheovirus</taxon>
        <taxon>Alphaorpheovirus massiliense</taxon>
    </lineage>
</organism>
<evidence type="ECO:0000313" key="2">
    <source>
        <dbReference type="EMBL" id="SNW62597.1"/>
    </source>
</evidence>
<dbReference type="RefSeq" id="YP_009448899.1">
    <property type="nucleotide sequence ID" value="NC_036594.1"/>
</dbReference>
<gene>
    <name evidence="2" type="ORF">ORPV_693</name>
</gene>
<sequence length="200" mass="22908">MNYNILSAKDFSAKINEEPKNDTLKLYAVVLGGRAPKCNIELHDIVFVIGVSLKSCINRIIDKWFGIEKGLHIDAFVQLQSIDGYDIKIIKNKNLDENDKSLYFLNFGGYTEDYFGETHRNIFIVADSAGEAKRLACKKIDMKWDKGHCDDNICLTFEEDDILKIDELDGFHIEVVKSDYIVPLTSYMGYGCITRLYNDR</sequence>
<evidence type="ECO:0000313" key="3">
    <source>
        <dbReference type="Proteomes" id="UP000236316"/>
    </source>
</evidence>
<protein>
    <recommendedName>
        <fullName evidence="1">DUF1543 domain-containing protein</fullName>
    </recommendedName>
</protein>
<reference evidence="2" key="1">
    <citation type="submission" date="2017-08" db="EMBL/GenBank/DDBJ databases">
        <authorList>
            <consortium name="Urmite Genomes"/>
        </authorList>
    </citation>
    <scope>NUCLEOTIDE SEQUENCE [LARGE SCALE GENOMIC DNA]</scope>
    <source>
        <strain evidence="2">IHUMI-LCC2</strain>
    </source>
</reference>
<evidence type="ECO:0000259" key="1">
    <source>
        <dbReference type="Pfam" id="PF07566"/>
    </source>
</evidence>
<dbReference type="Gene3D" id="3.10.20.10">
    <property type="match status" value="2"/>
</dbReference>
<accession>A0A2I2L4Z6</accession>
<dbReference type="Proteomes" id="UP000236316">
    <property type="component" value="Segment"/>
</dbReference>
<name>A0A2I2L4Z6_9VIRU</name>
<feature type="domain" description="DUF1543" evidence="1">
    <location>
        <begin position="38"/>
        <end position="88"/>
    </location>
</feature>
<dbReference type="Pfam" id="PF07566">
    <property type="entry name" value="DUF1543"/>
    <property type="match status" value="1"/>
</dbReference>
<dbReference type="InterPro" id="IPR011440">
    <property type="entry name" value="DUF1543"/>
</dbReference>
<dbReference type="EMBL" id="LT906555">
    <property type="protein sequence ID" value="SNW62597.1"/>
    <property type="molecule type" value="Genomic_DNA"/>
</dbReference>
<dbReference type="GeneID" id="35382509"/>
<keyword evidence="3" id="KW-1185">Reference proteome</keyword>
<dbReference type="KEGG" id="vg:35382509"/>